<dbReference type="Proteomes" id="UP000626109">
    <property type="component" value="Unassembled WGS sequence"/>
</dbReference>
<dbReference type="AlphaFoldDB" id="A0A813LEC8"/>
<organism evidence="3 4">
    <name type="scientific">Polarella glacialis</name>
    <name type="common">Dinoflagellate</name>
    <dbReference type="NCBI Taxonomy" id="89957"/>
    <lineage>
        <taxon>Eukaryota</taxon>
        <taxon>Sar</taxon>
        <taxon>Alveolata</taxon>
        <taxon>Dinophyceae</taxon>
        <taxon>Suessiales</taxon>
        <taxon>Suessiaceae</taxon>
        <taxon>Polarella</taxon>
    </lineage>
</organism>
<dbReference type="SMART" id="SM00240">
    <property type="entry name" value="FHA"/>
    <property type="match status" value="1"/>
</dbReference>
<evidence type="ECO:0000256" key="1">
    <source>
        <dbReference type="SAM" id="MobiDB-lite"/>
    </source>
</evidence>
<evidence type="ECO:0000313" key="4">
    <source>
        <dbReference type="Proteomes" id="UP000626109"/>
    </source>
</evidence>
<dbReference type="PROSITE" id="PS50006">
    <property type="entry name" value="FHA_DOMAIN"/>
    <property type="match status" value="1"/>
</dbReference>
<sequence length="558" mass="61427">MVRQLVFLHEECEPFKLPREGVVTIGRRGNNDLVLSDLAVSGQHCTIELRGNLLPEVADTSSNGTSVNDVKLSKGQKLEVHDGDILSLTKPHPPGTGDGAVDPPPPRVQFRLEFKPGIESPTLAGTPQDPPSQTEGRTDEESQPRAPPRRGATTAEGFAHDLLLQEQQCKAKITGELLLARRRLDEERSRSEMLSRDLRRAKGTLEEEHTRRAGAQRARDSLRSEASKLKTDRQTLQDLRFAQATLQEKHEGAEVELTTQAQREKGLEGAVERLQEEMRQLQATSTSAEELAAAQERLRELQEEADDQALLAGEVERAELADRGAQEQLCQARHEIEALEQRAAGSRREAEAERAAAGQARADEEAAQTAAEQLREAADRFAESLRLCVDRWAHGLPERWGPFWARLLHEVEVRKRKKRKKLFLLLLRSQVSAPGEVSRAADEDSLAAACDEGNDPNADSQEIDESLGLRTVPLRCASEINSTPGSPQEEDSPAAADQKVPSLPLPQSQEDLERPVPQRLWSINVLGGTAAQESVGDGSLDEEDVGKGLSPPSKRQRS</sequence>
<accession>A0A813LEC8</accession>
<dbReference type="Pfam" id="PF00498">
    <property type="entry name" value="FHA"/>
    <property type="match status" value="1"/>
</dbReference>
<feature type="compositionally biased region" description="Polar residues" evidence="1">
    <location>
        <begin position="59"/>
        <end position="68"/>
    </location>
</feature>
<evidence type="ECO:0000313" key="3">
    <source>
        <dbReference type="EMBL" id="CAE8727285.1"/>
    </source>
</evidence>
<dbReference type="EMBL" id="CAJNNW010035363">
    <property type="protein sequence ID" value="CAE8727285.1"/>
    <property type="molecule type" value="Genomic_DNA"/>
</dbReference>
<gene>
    <name evidence="3" type="ORF">PGLA2088_LOCUS44762</name>
</gene>
<feature type="region of interest" description="Disordered" evidence="1">
    <location>
        <begin position="530"/>
        <end position="558"/>
    </location>
</feature>
<dbReference type="CDD" id="cd00060">
    <property type="entry name" value="FHA"/>
    <property type="match status" value="1"/>
</dbReference>
<feature type="domain" description="FHA" evidence="2">
    <location>
        <begin position="23"/>
        <end position="72"/>
    </location>
</feature>
<feature type="compositionally biased region" description="Basic and acidic residues" evidence="1">
    <location>
        <begin position="341"/>
        <end position="354"/>
    </location>
</feature>
<dbReference type="SUPFAM" id="SSF49879">
    <property type="entry name" value="SMAD/FHA domain"/>
    <property type="match status" value="1"/>
</dbReference>
<feature type="region of interest" description="Disordered" evidence="1">
    <location>
        <begin position="341"/>
        <end position="371"/>
    </location>
</feature>
<proteinExistence type="predicted"/>
<evidence type="ECO:0000259" key="2">
    <source>
        <dbReference type="PROSITE" id="PS50006"/>
    </source>
</evidence>
<feature type="region of interest" description="Disordered" evidence="1">
    <location>
        <begin position="185"/>
        <end position="231"/>
    </location>
</feature>
<protein>
    <recommendedName>
        <fullName evidence="2">FHA domain-containing protein</fullName>
    </recommendedName>
</protein>
<dbReference type="Gene3D" id="2.60.200.20">
    <property type="match status" value="1"/>
</dbReference>
<feature type="region of interest" description="Disordered" evidence="1">
    <location>
        <begin position="478"/>
        <end position="516"/>
    </location>
</feature>
<reference evidence="3" key="1">
    <citation type="submission" date="2021-02" db="EMBL/GenBank/DDBJ databases">
        <authorList>
            <person name="Dougan E. K."/>
            <person name="Rhodes N."/>
            <person name="Thang M."/>
            <person name="Chan C."/>
        </authorList>
    </citation>
    <scope>NUCLEOTIDE SEQUENCE</scope>
</reference>
<dbReference type="InterPro" id="IPR000253">
    <property type="entry name" value="FHA_dom"/>
</dbReference>
<feature type="region of interest" description="Disordered" evidence="1">
    <location>
        <begin position="58"/>
        <end position="153"/>
    </location>
</feature>
<dbReference type="InterPro" id="IPR008984">
    <property type="entry name" value="SMAD_FHA_dom_sf"/>
</dbReference>
<comment type="caution">
    <text evidence="3">The sequence shown here is derived from an EMBL/GenBank/DDBJ whole genome shotgun (WGS) entry which is preliminary data.</text>
</comment>
<name>A0A813LEC8_POLGL</name>